<evidence type="ECO:0000256" key="3">
    <source>
        <dbReference type="ARBA" id="ARBA00022763"/>
    </source>
</evidence>
<dbReference type="Pfam" id="PF03851">
    <property type="entry name" value="UvdE"/>
    <property type="match status" value="1"/>
</dbReference>
<evidence type="ECO:0000256" key="1">
    <source>
        <dbReference type="ARBA" id="ARBA00022722"/>
    </source>
</evidence>
<accession>A0A371IVR9</accession>
<protein>
    <submittedName>
        <fullName evidence="7">UV DNA damage repair endonuclease UvsE</fullName>
    </submittedName>
</protein>
<sequence>MKIRLGYVAIALNLEKVTSSSTLTYARYTKLNTKDEKIKKLKDVTYSNIEALEHILNYNIKNNIHFYRLTSNLVPLATHPDVMWDYIKYFKCDFEYIGKIIKNSNMRVDLHPDQFNVINSIREEVVKNTLRNLNTQVDILEAMNLENGKMVIHIGSGQGGKEKSIQKFIDNLNKFPNRIKERLILENDDKTFTAKEVLEICKKTNIPMVLDVHHHICKNEGENINDLLSDIFNTWKEEELPPKIHFSSPKEFEKDRKHSDYIEPESFIKFIELAKEKSSKNFDVMIEAKKKDQALFKLMQDLKKLRPNYRYLDESTIEI</sequence>
<dbReference type="AlphaFoldDB" id="A0A371IVR9"/>
<dbReference type="OrthoDB" id="9782576at2"/>
<dbReference type="NCBIfam" id="TIGR00629">
    <property type="entry name" value="uvde"/>
    <property type="match status" value="1"/>
</dbReference>
<keyword evidence="1" id="KW-0540">Nuclease</keyword>
<comment type="caution">
    <text evidence="7">The sequence shown here is derived from an EMBL/GenBank/DDBJ whole genome shotgun (WGS) entry which is preliminary data.</text>
</comment>
<evidence type="ECO:0000313" key="7">
    <source>
        <dbReference type="EMBL" id="RDY24584.1"/>
    </source>
</evidence>
<dbReference type="InterPro" id="IPR036237">
    <property type="entry name" value="Xyl_isomerase-like_sf"/>
</dbReference>
<gene>
    <name evidence="7" type="primary">uvsE</name>
    <name evidence="7" type="ORF">CHF27_002790</name>
</gene>
<dbReference type="EMBL" id="NOJZ02000002">
    <property type="protein sequence ID" value="RDY24584.1"/>
    <property type="molecule type" value="Genomic_DNA"/>
</dbReference>
<evidence type="ECO:0000313" key="8">
    <source>
        <dbReference type="Proteomes" id="UP000243494"/>
    </source>
</evidence>
<keyword evidence="4" id="KW-0228">DNA excision</keyword>
<evidence type="ECO:0000256" key="6">
    <source>
        <dbReference type="ARBA" id="ARBA00023204"/>
    </source>
</evidence>
<keyword evidence="5" id="KW-0378">Hydrolase</keyword>
<reference evidence="7 8" key="1">
    <citation type="journal article" date="2017" name="Genome Announc.">
        <title>Draft Genome Sequence of Romboutsia maritimum sp. nov. Strain CCRI-22766(T), Isolated from Coastal Estuarine Mud.</title>
        <authorList>
            <person name="Maheux A.F."/>
            <person name="Boudreau D.K."/>
            <person name="Berube E."/>
            <person name="Boissinot M."/>
            <person name="Raymond F."/>
            <person name="Brodeur S."/>
            <person name="Corbeil J."/>
            <person name="Brightwell G."/>
            <person name="Broda D."/>
            <person name="Omar R.F."/>
            <person name="Bergeron M.G."/>
        </authorList>
    </citation>
    <scope>NUCLEOTIDE SEQUENCE [LARGE SCALE GENOMIC DNA]</scope>
    <source>
        <strain evidence="7 8">CCRI-22766</strain>
    </source>
</reference>
<evidence type="ECO:0000256" key="5">
    <source>
        <dbReference type="ARBA" id="ARBA00022801"/>
    </source>
</evidence>
<dbReference type="InterPro" id="IPR004601">
    <property type="entry name" value="UvdE"/>
</dbReference>
<dbReference type="GO" id="GO:0004519">
    <property type="term" value="F:endonuclease activity"/>
    <property type="evidence" value="ECO:0007669"/>
    <property type="project" value="UniProtKB-KW"/>
</dbReference>
<name>A0A371IVR9_9FIRM</name>
<dbReference type="RefSeq" id="WP_095405970.1">
    <property type="nucleotide sequence ID" value="NZ_NOJZ02000002.1"/>
</dbReference>
<keyword evidence="3" id="KW-0227">DNA damage</keyword>
<dbReference type="SUPFAM" id="SSF51658">
    <property type="entry name" value="Xylose isomerase-like"/>
    <property type="match status" value="1"/>
</dbReference>
<dbReference type="Gene3D" id="3.20.20.150">
    <property type="entry name" value="Divalent-metal-dependent TIM barrel enzymes"/>
    <property type="match status" value="1"/>
</dbReference>
<dbReference type="Proteomes" id="UP000243494">
    <property type="component" value="Unassembled WGS sequence"/>
</dbReference>
<dbReference type="GO" id="GO:0016787">
    <property type="term" value="F:hydrolase activity"/>
    <property type="evidence" value="ECO:0007669"/>
    <property type="project" value="UniProtKB-KW"/>
</dbReference>
<dbReference type="PANTHER" id="PTHR31290">
    <property type="entry name" value="UV-DAMAGE ENDONUCLEASE"/>
    <property type="match status" value="1"/>
</dbReference>
<dbReference type="PANTHER" id="PTHR31290:SF5">
    <property type="entry name" value="UV-DAMAGE ENDONUCLEASE"/>
    <property type="match status" value="1"/>
</dbReference>
<evidence type="ECO:0000256" key="4">
    <source>
        <dbReference type="ARBA" id="ARBA00022769"/>
    </source>
</evidence>
<keyword evidence="8" id="KW-1185">Reference proteome</keyword>
<dbReference type="GO" id="GO:0006289">
    <property type="term" value="P:nucleotide-excision repair"/>
    <property type="evidence" value="ECO:0007669"/>
    <property type="project" value="InterPro"/>
</dbReference>
<dbReference type="GO" id="GO:0009411">
    <property type="term" value="P:response to UV"/>
    <property type="evidence" value="ECO:0007669"/>
    <property type="project" value="InterPro"/>
</dbReference>
<keyword evidence="2 7" id="KW-0255">Endonuclease</keyword>
<evidence type="ECO:0000256" key="2">
    <source>
        <dbReference type="ARBA" id="ARBA00022759"/>
    </source>
</evidence>
<keyword evidence="6" id="KW-0234">DNA repair</keyword>
<proteinExistence type="predicted"/>
<organism evidence="7 8">
    <name type="scientific">Romboutsia maritimum</name>
    <dbReference type="NCBI Taxonomy" id="2020948"/>
    <lineage>
        <taxon>Bacteria</taxon>
        <taxon>Bacillati</taxon>
        <taxon>Bacillota</taxon>
        <taxon>Clostridia</taxon>
        <taxon>Peptostreptococcales</taxon>
        <taxon>Peptostreptococcaceae</taxon>
        <taxon>Romboutsia</taxon>
    </lineage>
</organism>